<protein>
    <submittedName>
        <fullName evidence="2">Uncharacterized protein</fullName>
    </submittedName>
</protein>
<evidence type="ECO:0000313" key="3">
    <source>
        <dbReference type="Proteomes" id="UP000245119"/>
    </source>
</evidence>
<name>A0A2T7PG49_POMCA</name>
<evidence type="ECO:0000313" key="2">
    <source>
        <dbReference type="EMBL" id="PVD32408.1"/>
    </source>
</evidence>
<feature type="compositionally biased region" description="Low complexity" evidence="1">
    <location>
        <begin position="245"/>
        <end position="259"/>
    </location>
</feature>
<accession>A0A2T7PG49</accession>
<dbReference type="Proteomes" id="UP000245119">
    <property type="component" value="Linkage Group LG4"/>
</dbReference>
<feature type="region of interest" description="Disordered" evidence="1">
    <location>
        <begin position="652"/>
        <end position="697"/>
    </location>
</feature>
<evidence type="ECO:0000256" key="1">
    <source>
        <dbReference type="SAM" id="MobiDB-lite"/>
    </source>
</evidence>
<feature type="compositionally biased region" description="Low complexity" evidence="1">
    <location>
        <begin position="670"/>
        <end position="686"/>
    </location>
</feature>
<comment type="caution">
    <text evidence="2">The sequence shown here is derived from an EMBL/GenBank/DDBJ whole genome shotgun (WGS) entry which is preliminary data.</text>
</comment>
<feature type="compositionally biased region" description="Basic and acidic residues" evidence="1">
    <location>
        <begin position="152"/>
        <end position="162"/>
    </location>
</feature>
<feature type="region of interest" description="Disordered" evidence="1">
    <location>
        <begin position="423"/>
        <end position="449"/>
    </location>
</feature>
<organism evidence="2 3">
    <name type="scientific">Pomacea canaliculata</name>
    <name type="common">Golden apple snail</name>
    <dbReference type="NCBI Taxonomy" id="400727"/>
    <lineage>
        <taxon>Eukaryota</taxon>
        <taxon>Metazoa</taxon>
        <taxon>Spiralia</taxon>
        <taxon>Lophotrochozoa</taxon>
        <taxon>Mollusca</taxon>
        <taxon>Gastropoda</taxon>
        <taxon>Caenogastropoda</taxon>
        <taxon>Architaenioglossa</taxon>
        <taxon>Ampullarioidea</taxon>
        <taxon>Ampullariidae</taxon>
        <taxon>Pomacea</taxon>
    </lineage>
</organism>
<keyword evidence="3" id="KW-1185">Reference proteome</keyword>
<dbReference type="OrthoDB" id="9948935at2759"/>
<feature type="region of interest" description="Disordered" evidence="1">
    <location>
        <begin position="151"/>
        <end position="190"/>
    </location>
</feature>
<dbReference type="AlphaFoldDB" id="A0A2T7PG49"/>
<proteinExistence type="predicted"/>
<feature type="compositionally biased region" description="Polar residues" evidence="1">
    <location>
        <begin position="655"/>
        <end position="669"/>
    </location>
</feature>
<sequence length="697" mass="74331">MSVESYVSKLHVQSVIGLCLPELYVSNRRMRIEVTTRRLPHTNPDMDVSPRLPSFSQASAAGPLSKARITSASWTSVQGGQDGADVGFVGDLDSPLVAKVRTASGHCRLPSTDSGIQADAGWDSLKRPGHSSRTALDVGAVAGGVPSVRTVAGDRRWGRGPEGEGEGGATGSAVSSKETKQDAVKTPSSTSATISLVASSPIHVAHHETTVLTPASKLSSLSSDSSHVSKAVESINGRGVSSDQSFVPVPSPRRVMSPDRNAGRLNLVSASTPVIPSPSPQGTGSQSSQWVMGGRNLFPSQSRTSLDISPPRTASNDGVLRVTQPGSPPIQNVPQSVPLLLHPVQVQHLHAPSSAYHHGRPRVNPVTTRFLGTVAHPVHKLHIEVVENTESGTVVIKEGSSLQEASMNPSLASIKNLAGGLPRSVISPTPARRSCKGRSPKLPPKHQSGVVHNIPIKHLDTCSACLKPEPIKNDLANGGPARRPLVVGGNASEISFNNNQDSTGVGQEREPGRVILKMVEKETAGEVLDPMLKSANGQPPRLDSRNDVPWSERRSRIDSALSWLRNELESLRAMDATLVTQFRRCQETIETLKQQRDAVWDGEGSDWGWGYGCGGDGSEFDEDEEAWEDWEIAEFEKKWAEDPNAKEIDIILPPTKTTSPSGVSCATELNTTTASSDTTNNQSDSSPVIKQDVEVTV</sequence>
<gene>
    <name evidence="2" type="ORF">C0Q70_07842</name>
</gene>
<feature type="region of interest" description="Disordered" evidence="1">
    <location>
        <begin position="229"/>
        <end position="259"/>
    </location>
</feature>
<dbReference type="EMBL" id="PZQS01000004">
    <property type="protein sequence ID" value="PVD32408.1"/>
    <property type="molecule type" value="Genomic_DNA"/>
</dbReference>
<reference evidence="2 3" key="1">
    <citation type="submission" date="2018-04" db="EMBL/GenBank/DDBJ databases">
        <title>The genome of golden apple snail Pomacea canaliculata provides insight into stress tolerance and invasive adaptation.</title>
        <authorList>
            <person name="Liu C."/>
            <person name="Liu B."/>
            <person name="Ren Y."/>
            <person name="Zhang Y."/>
            <person name="Wang H."/>
            <person name="Li S."/>
            <person name="Jiang F."/>
            <person name="Yin L."/>
            <person name="Zhang G."/>
            <person name="Qian W."/>
            <person name="Fan W."/>
        </authorList>
    </citation>
    <scope>NUCLEOTIDE SEQUENCE [LARGE SCALE GENOMIC DNA]</scope>
    <source>
        <strain evidence="2">SZHN2017</strain>
        <tissue evidence="2">Muscle</tissue>
    </source>
</reference>